<sequence length="109" mass="12897">MSKSEGGSTPLSGRFMIDRREPQQPLTKVTPSPVLFGRKDTYGFLYKFVYYYHICWSNCILVFYLYVISCVRVFWSLFVLYLIPRHKKKKINKKKGWPTTQNSFALLTK</sequence>
<comment type="caution">
    <text evidence="2">The sequence shown here is derived from an EMBL/GenBank/DDBJ whole genome shotgun (WGS) entry which is preliminary data.</text>
</comment>
<dbReference type="AlphaFoldDB" id="A0A433D8I7"/>
<feature type="transmembrane region" description="Helical" evidence="1">
    <location>
        <begin position="50"/>
        <end position="83"/>
    </location>
</feature>
<keyword evidence="1" id="KW-1133">Transmembrane helix</keyword>
<accession>A0A433D8I7</accession>
<gene>
    <name evidence="2" type="ORF">BC936DRAFT_146082</name>
</gene>
<keyword evidence="1" id="KW-0812">Transmembrane</keyword>
<organism evidence="2 3">
    <name type="scientific">Jimgerdemannia flammicorona</name>
    <dbReference type="NCBI Taxonomy" id="994334"/>
    <lineage>
        <taxon>Eukaryota</taxon>
        <taxon>Fungi</taxon>
        <taxon>Fungi incertae sedis</taxon>
        <taxon>Mucoromycota</taxon>
        <taxon>Mucoromycotina</taxon>
        <taxon>Endogonomycetes</taxon>
        <taxon>Endogonales</taxon>
        <taxon>Endogonaceae</taxon>
        <taxon>Jimgerdemannia</taxon>
    </lineage>
</organism>
<evidence type="ECO:0000313" key="2">
    <source>
        <dbReference type="EMBL" id="RUP47145.1"/>
    </source>
</evidence>
<keyword evidence="1" id="KW-0472">Membrane</keyword>
<dbReference type="EMBL" id="RBNI01004911">
    <property type="protein sequence ID" value="RUP47145.1"/>
    <property type="molecule type" value="Genomic_DNA"/>
</dbReference>
<protein>
    <recommendedName>
        <fullName evidence="4">Transmembrane protein</fullName>
    </recommendedName>
</protein>
<evidence type="ECO:0000256" key="1">
    <source>
        <dbReference type="SAM" id="Phobius"/>
    </source>
</evidence>
<proteinExistence type="predicted"/>
<evidence type="ECO:0008006" key="4">
    <source>
        <dbReference type="Google" id="ProtNLM"/>
    </source>
</evidence>
<keyword evidence="3" id="KW-1185">Reference proteome</keyword>
<evidence type="ECO:0000313" key="3">
    <source>
        <dbReference type="Proteomes" id="UP000268093"/>
    </source>
</evidence>
<dbReference type="Proteomes" id="UP000268093">
    <property type="component" value="Unassembled WGS sequence"/>
</dbReference>
<reference evidence="2 3" key="1">
    <citation type="journal article" date="2018" name="New Phytol.">
        <title>Phylogenomics of Endogonaceae and evolution of mycorrhizas within Mucoromycota.</title>
        <authorList>
            <person name="Chang Y."/>
            <person name="Desiro A."/>
            <person name="Na H."/>
            <person name="Sandor L."/>
            <person name="Lipzen A."/>
            <person name="Clum A."/>
            <person name="Barry K."/>
            <person name="Grigoriev I.V."/>
            <person name="Martin F.M."/>
            <person name="Stajich J.E."/>
            <person name="Smith M.E."/>
            <person name="Bonito G."/>
            <person name="Spatafora J.W."/>
        </authorList>
    </citation>
    <scope>NUCLEOTIDE SEQUENCE [LARGE SCALE GENOMIC DNA]</scope>
    <source>
        <strain evidence="2 3">GMNB39</strain>
    </source>
</reference>
<name>A0A433D8I7_9FUNG</name>